<sequence>MFEKAGVDWFWRPVGVGRHAFGVAAKRAEPYASVMSFCGVEVGAWQVQRLPRELEWVSEDTCMDCWRRISARWATGP</sequence>
<proteinExistence type="predicted"/>
<dbReference type="OrthoDB" id="3692102at2"/>
<reference evidence="2" key="1">
    <citation type="submission" date="2016-10" db="EMBL/GenBank/DDBJ databases">
        <authorList>
            <person name="Varghese N."/>
            <person name="Submissions S."/>
        </authorList>
    </citation>
    <scope>NUCLEOTIDE SEQUENCE [LARGE SCALE GENOMIC DNA]</scope>
    <source>
        <strain evidence="2">CGMCC 4.3530</strain>
    </source>
</reference>
<dbReference type="RefSeq" id="WP_093261007.1">
    <property type="nucleotide sequence ID" value="NZ_FNOK01000002.1"/>
</dbReference>
<dbReference type="Proteomes" id="UP000199529">
    <property type="component" value="Unassembled WGS sequence"/>
</dbReference>
<evidence type="ECO:0000313" key="1">
    <source>
        <dbReference type="EMBL" id="SDW33594.1"/>
    </source>
</evidence>
<dbReference type="STRING" id="418495.SAMN05216215_1002289"/>
<keyword evidence="2" id="KW-1185">Reference proteome</keyword>
<dbReference type="AlphaFoldDB" id="A0A1H2SRC1"/>
<evidence type="ECO:0000313" key="2">
    <source>
        <dbReference type="Proteomes" id="UP000199529"/>
    </source>
</evidence>
<protein>
    <recommendedName>
        <fullName evidence="3">Zinc-finger</fullName>
    </recommendedName>
</protein>
<accession>A0A1H2SRC1</accession>
<dbReference type="EMBL" id="FNOK01000002">
    <property type="protein sequence ID" value="SDW33594.1"/>
    <property type="molecule type" value="Genomic_DNA"/>
</dbReference>
<gene>
    <name evidence="1" type="ORF">SAMN05216215_1002289</name>
</gene>
<organism evidence="1 2">
    <name type="scientific">Saccharopolyspora shandongensis</name>
    <dbReference type="NCBI Taxonomy" id="418495"/>
    <lineage>
        <taxon>Bacteria</taxon>
        <taxon>Bacillati</taxon>
        <taxon>Actinomycetota</taxon>
        <taxon>Actinomycetes</taxon>
        <taxon>Pseudonocardiales</taxon>
        <taxon>Pseudonocardiaceae</taxon>
        <taxon>Saccharopolyspora</taxon>
    </lineage>
</organism>
<name>A0A1H2SRC1_9PSEU</name>
<evidence type="ECO:0008006" key="3">
    <source>
        <dbReference type="Google" id="ProtNLM"/>
    </source>
</evidence>